<accession>A0A1R0Y475</accession>
<dbReference type="Pfam" id="PF00126">
    <property type="entry name" value="HTH_1"/>
    <property type="match status" value="1"/>
</dbReference>
<protein>
    <submittedName>
        <fullName evidence="6">LysR family transcriptional regulator</fullName>
    </submittedName>
</protein>
<comment type="similarity">
    <text evidence="1">Belongs to the LysR transcriptional regulatory family.</text>
</comment>
<dbReference type="GO" id="GO:0003700">
    <property type="term" value="F:DNA-binding transcription factor activity"/>
    <property type="evidence" value="ECO:0007669"/>
    <property type="project" value="InterPro"/>
</dbReference>
<dbReference type="Proteomes" id="UP000187439">
    <property type="component" value="Unassembled WGS sequence"/>
</dbReference>
<dbReference type="InterPro" id="IPR036390">
    <property type="entry name" value="WH_DNA-bd_sf"/>
</dbReference>
<dbReference type="CDD" id="cd05466">
    <property type="entry name" value="PBP2_LTTR_substrate"/>
    <property type="match status" value="1"/>
</dbReference>
<dbReference type="InterPro" id="IPR036388">
    <property type="entry name" value="WH-like_DNA-bd_sf"/>
</dbReference>
<evidence type="ECO:0000313" key="6">
    <source>
        <dbReference type="EMBL" id="OMD42097.1"/>
    </source>
</evidence>
<evidence type="ECO:0000313" key="7">
    <source>
        <dbReference type="Proteomes" id="UP000187439"/>
    </source>
</evidence>
<keyword evidence="3" id="KW-0238">DNA-binding</keyword>
<dbReference type="PANTHER" id="PTHR30419:SF24">
    <property type="entry name" value="HTH-TYPE TRANSCRIPTIONAL REGULATOR CZCR"/>
    <property type="match status" value="1"/>
</dbReference>
<feature type="domain" description="HTH lysR-type" evidence="5">
    <location>
        <begin position="1"/>
        <end position="58"/>
    </location>
</feature>
<dbReference type="Gene3D" id="1.10.10.10">
    <property type="entry name" value="Winged helix-like DNA-binding domain superfamily/Winged helix DNA-binding domain"/>
    <property type="match status" value="1"/>
</dbReference>
<dbReference type="SUPFAM" id="SSF46785">
    <property type="entry name" value="Winged helix' DNA-binding domain"/>
    <property type="match status" value="1"/>
</dbReference>
<dbReference type="Pfam" id="PF03466">
    <property type="entry name" value="LysR_substrate"/>
    <property type="match status" value="1"/>
</dbReference>
<name>A0A1R0Y475_9BACL</name>
<evidence type="ECO:0000256" key="1">
    <source>
        <dbReference type="ARBA" id="ARBA00009437"/>
    </source>
</evidence>
<dbReference type="InterPro" id="IPR050950">
    <property type="entry name" value="HTH-type_LysR_regulators"/>
</dbReference>
<gene>
    <name evidence="6" type="ORF">BSK52_08300</name>
</gene>
<dbReference type="PROSITE" id="PS50931">
    <property type="entry name" value="HTH_LYSR"/>
    <property type="match status" value="1"/>
</dbReference>
<evidence type="ECO:0000259" key="5">
    <source>
        <dbReference type="PROSITE" id="PS50931"/>
    </source>
</evidence>
<evidence type="ECO:0000256" key="4">
    <source>
        <dbReference type="ARBA" id="ARBA00023163"/>
    </source>
</evidence>
<dbReference type="OrthoDB" id="63123at2"/>
<dbReference type="GO" id="GO:0005829">
    <property type="term" value="C:cytosol"/>
    <property type="evidence" value="ECO:0007669"/>
    <property type="project" value="TreeGrafter"/>
</dbReference>
<reference evidence="6 7" key="1">
    <citation type="submission" date="2016-10" db="EMBL/GenBank/DDBJ databases">
        <title>Paenibacillus species isolates.</title>
        <authorList>
            <person name="Beno S.M."/>
        </authorList>
    </citation>
    <scope>NUCLEOTIDE SEQUENCE [LARGE SCALE GENOMIC DNA]</scope>
    <source>
        <strain evidence="6 7">FSL H7-0710</strain>
    </source>
</reference>
<dbReference type="GO" id="GO:0003677">
    <property type="term" value="F:DNA binding"/>
    <property type="evidence" value="ECO:0007669"/>
    <property type="project" value="UniProtKB-KW"/>
</dbReference>
<organism evidence="6 7">
    <name type="scientific">Paenibacillus odorifer</name>
    <dbReference type="NCBI Taxonomy" id="189426"/>
    <lineage>
        <taxon>Bacteria</taxon>
        <taxon>Bacillati</taxon>
        <taxon>Bacillota</taxon>
        <taxon>Bacilli</taxon>
        <taxon>Bacillales</taxon>
        <taxon>Paenibacillaceae</taxon>
        <taxon>Paenibacillus</taxon>
    </lineage>
</organism>
<dbReference type="AlphaFoldDB" id="A0A1R0Y475"/>
<dbReference type="InterPro" id="IPR000847">
    <property type="entry name" value="LysR_HTH_N"/>
</dbReference>
<dbReference type="RefSeq" id="WP_076118344.1">
    <property type="nucleotide sequence ID" value="NZ_MPTC01000005.1"/>
</dbReference>
<keyword evidence="2" id="KW-0805">Transcription regulation</keyword>
<dbReference type="InterPro" id="IPR005119">
    <property type="entry name" value="LysR_subst-bd"/>
</dbReference>
<proteinExistence type="inferred from homology"/>
<comment type="caution">
    <text evidence="6">The sequence shown here is derived from an EMBL/GenBank/DDBJ whole genome shotgun (WGS) entry which is preliminary data.</text>
</comment>
<dbReference type="Gene3D" id="3.40.190.290">
    <property type="match status" value="1"/>
</dbReference>
<dbReference type="EMBL" id="MPTC01000005">
    <property type="protein sequence ID" value="OMD42097.1"/>
    <property type="molecule type" value="Genomic_DNA"/>
</dbReference>
<sequence>MSINKYEIFLKVVELGSLTKAADVLGFTQSGISHTISSLEMEFGFTLLIRNRSGVKLTVNGEQVLQPIREILKWNEKLKQEVADIHGLEVGTITIGTFTSVSVHWLPGMIKQFRSEYPYIEIRLMEGGYLEVEQWIEAGVVDCGFISLPTRDKFDVIPLKKDRMLGIVSKENPLSAEPFLSLSQIAKEDFIIPKAGSDYDVRRVLDKAGIKPNIKFSAGDDYAIMAMVEKGLGISILPELVLTRQNYNVTMLELEERSFRSLGIAVHSMKYASPATKKFLKHVQAWLMGNDKIP</sequence>
<evidence type="ECO:0000256" key="2">
    <source>
        <dbReference type="ARBA" id="ARBA00023015"/>
    </source>
</evidence>
<dbReference type="FunFam" id="1.10.10.10:FF:000001">
    <property type="entry name" value="LysR family transcriptional regulator"/>
    <property type="match status" value="1"/>
</dbReference>
<evidence type="ECO:0000256" key="3">
    <source>
        <dbReference type="ARBA" id="ARBA00023125"/>
    </source>
</evidence>
<keyword evidence="4" id="KW-0804">Transcription</keyword>
<dbReference type="SUPFAM" id="SSF53850">
    <property type="entry name" value="Periplasmic binding protein-like II"/>
    <property type="match status" value="1"/>
</dbReference>
<dbReference type="PANTHER" id="PTHR30419">
    <property type="entry name" value="HTH-TYPE TRANSCRIPTIONAL REGULATOR YBHD"/>
    <property type="match status" value="1"/>
</dbReference>